<dbReference type="CDD" id="cd10460">
    <property type="entry name" value="PUB_UBXD1"/>
    <property type="match status" value="1"/>
</dbReference>
<evidence type="ECO:0000313" key="3">
    <source>
        <dbReference type="Ensembl" id="ENSEBUP00000013419.1"/>
    </source>
</evidence>
<proteinExistence type="predicted"/>
<dbReference type="SMART" id="SM00166">
    <property type="entry name" value="UBX"/>
    <property type="match status" value="1"/>
</dbReference>
<dbReference type="GO" id="GO:0005737">
    <property type="term" value="C:cytoplasm"/>
    <property type="evidence" value="ECO:0007669"/>
    <property type="project" value="TreeGrafter"/>
</dbReference>
<dbReference type="SUPFAM" id="SSF143503">
    <property type="entry name" value="PUG domain-like"/>
    <property type="match status" value="1"/>
</dbReference>
<reference evidence="3" key="2">
    <citation type="submission" date="2025-09" db="UniProtKB">
        <authorList>
            <consortium name="Ensembl"/>
        </authorList>
    </citation>
    <scope>IDENTIFICATION</scope>
</reference>
<dbReference type="Proteomes" id="UP000694388">
    <property type="component" value="Unplaced"/>
</dbReference>
<organism evidence="3 4">
    <name type="scientific">Eptatretus burgeri</name>
    <name type="common">Inshore hagfish</name>
    <dbReference type="NCBI Taxonomy" id="7764"/>
    <lineage>
        <taxon>Eukaryota</taxon>
        <taxon>Metazoa</taxon>
        <taxon>Chordata</taxon>
        <taxon>Craniata</taxon>
        <taxon>Vertebrata</taxon>
        <taxon>Cyclostomata</taxon>
        <taxon>Myxini</taxon>
        <taxon>Myxiniformes</taxon>
        <taxon>Myxinidae</taxon>
        <taxon>Eptatretinae</taxon>
        <taxon>Eptatretus</taxon>
    </lineage>
</organism>
<evidence type="ECO:0000313" key="4">
    <source>
        <dbReference type="Proteomes" id="UP000694388"/>
    </source>
</evidence>
<dbReference type="SMART" id="SM00580">
    <property type="entry name" value="PUG"/>
    <property type="match status" value="1"/>
</dbReference>
<dbReference type="InterPro" id="IPR001012">
    <property type="entry name" value="UBX_dom"/>
</dbReference>
<feature type="domain" description="UBX" evidence="2">
    <location>
        <begin position="521"/>
        <end position="596"/>
    </location>
</feature>
<dbReference type="PANTHER" id="PTHR23153:SF38">
    <property type="entry name" value="UBX DOMAIN-CONTAINING PROTEIN 6"/>
    <property type="match status" value="1"/>
</dbReference>
<dbReference type="Gene3D" id="1.20.58.2190">
    <property type="match status" value="1"/>
</dbReference>
<dbReference type="InterPro" id="IPR029071">
    <property type="entry name" value="Ubiquitin-like_domsf"/>
</dbReference>
<dbReference type="SUPFAM" id="SSF54236">
    <property type="entry name" value="Ubiquitin-like"/>
    <property type="match status" value="1"/>
</dbReference>
<dbReference type="Pfam" id="PF09409">
    <property type="entry name" value="PUB"/>
    <property type="match status" value="1"/>
</dbReference>
<dbReference type="Ensembl" id="ENSEBUT00000013996.1">
    <property type="protein sequence ID" value="ENSEBUP00000013419.1"/>
    <property type="gene ID" value="ENSEBUG00000008473.1"/>
</dbReference>
<accession>A0A8C4QCK2</accession>
<dbReference type="InterPro" id="IPR018997">
    <property type="entry name" value="PUB_domain"/>
</dbReference>
<dbReference type="Pfam" id="PF00789">
    <property type="entry name" value="UBX"/>
    <property type="match status" value="1"/>
</dbReference>
<evidence type="ECO:0000259" key="2">
    <source>
        <dbReference type="PROSITE" id="PS50033"/>
    </source>
</evidence>
<dbReference type="InterPro" id="IPR036339">
    <property type="entry name" value="PUB-like_dom_sf"/>
</dbReference>
<dbReference type="AlphaFoldDB" id="A0A8C4QCK2"/>
<dbReference type="Gene3D" id="3.10.20.90">
    <property type="entry name" value="Phosphatidylinositol 3-kinase Catalytic Subunit, Chain A, domain 1"/>
    <property type="match status" value="1"/>
</dbReference>
<feature type="region of interest" description="Disordered" evidence="1">
    <location>
        <begin position="230"/>
        <end position="252"/>
    </location>
</feature>
<reference evidence="3" key="1">
    <citation type="submission" date="2025-08" db="UniProtKB">
        <authorList>
            <consortium name="Ensembl"/>
        </authorList>
    </citation>
    <scope>IDENTIFICATION</scope>
</reference>
<dbReference type="InterPro" id="IPR042774">
    <property type="entry name" value="UBXN6_PUB"/>
</dbReference>
<dbReference type="PROSITE" id="PS50033">
    <property type="entry name" value="UBX"/>
    <property type="match status" value="1"/>
</dbReference>
<sequence>MYKFENETCNDVTHLHIFNKLIYIPEVTMLWFSAPFRPRLVTRHFRPHEIQTRVQLCCFLTGRARSAAPFRPRLVTRHFRPHEIRTRVQLCCFLTGRARTAWKLRMKKFLQDVKMDVRFKKAGAGQKLNEHRRFVRVLSQHRYQTLPSPRYRTRQPLIWNNITISATDIAQHFRPCLFVWVKVSHYFNSRCGRLLFYPMLLYVINVEWVWFCLICTRVGGAACDARLETQGSTHTSPEVPRQEPTASSQMAGQAALERVGKRQCKTMDSSRRAVLREVEKEKLKAQTSAASQKAENVVKTTLQDDPMFSVHGVTFICPFTGAILDKGEREARIKEAILQRFSEDPVQASIMMIRSLNKDGEKVKTAVDTIGKYIDNICKNSEEKYRKIRTQNKVFQEKVVCIKGTEEFLQAVGFEMMSLPVPEQEVEENYLVLHQDFDPEKLHELYKRLQCAEPIRARLNRDRKLFTPSTRASRFNLPNEFYNLTLEEIRREQQQRTEDVERNALLRTKVMREKELQREIRKYNFALLRIRLPDGHILQGTFYARETMRDLFEFVRSSLQNDWQPFELIGPDGHRLPEDNSLLAEKRLAPAALVTFAWEVSVQADVEAAGVSQDSCLDPDLMMSVLTLS</sequence>
<evidence type="ECO:0000256" key="1">
    <source>
        <dbReference type="SAM" id="MobiDB-lite"/>
    </source>
</evidence>
<name>A0A8C4QCK2_EPTBU</name>
<dbReference type="CDD" id="cd16119">
    <property type="entry name" value="UBX_UBXN6"/>
    <property type="match status" value="1"/>
</dbReference>
<protein>
    <submittedName>
        <fullName evidence="3">UBX domain protein 6</fullName>
    </submittedName>
</protein>
<dbReference type="PANTHER" id="PTHR23153">
    <property type="entry name" value="UBX-RELATED"/>
    <property type="match status" value="1"/>
</dbReference>
<dbReference type="GeneTree" id="ENSGT00940000157273"/>
<keyword evidence="4" id="KW-1185">Reference proteome</keyword>